<evidence type="ECO:0000313" key="1">
    <source>
        <dbReference type="EMBL" id="MPC89697.1"/>
    </source>
</evidence>
<evidence type="ECO:0000313" key="2">
    <source>
        <dbReference type="Proteomes" id="UP000324222"/>
    </source>
</evidence>
<dbReference type="Proteomes" id="UP000324222">
    <property type="component" value="Unassembled WGS sequence"/>
</dbReference>
<dbReference type="EMBL" id="VSRR010081884">
    <property type="protein sequence ID" value="MPC89697.1"/>
    <property type="molecule type" value="Genomic_DNA"/>
</dbReference>
<reference evidence="1 2" key="1">
    <citation type="submission" date="2019-05" db="EMBL/GenBank/DDBJ databases">
        <title>Another draft genome of Portunus trituberculatus and its Hox gene families provides insights of decapod evolution.</title>
        <authorList>
            <person name="Jeong J.-H."/>
            <person name="Song I."/>
            <person name="Kim S."/>
            <person name="Choi T."/>
            <person name="Kim D."/>
            <person name="Ryu S."/>
            <person name="Kim W."/>
        </authorList>
    </citation>
    <scope>NUCLEOTIDE SEQUENCE [LARGE SCALE GENOMIC DNA]</scope>
    <source>
        <tissue evidence="1">Muscle</tissue>
    </source>
</reference>
<organism evidence="1 2">
    <name type="scientific">Portunus trituberculatus</name>
    <name type="common">Swimming crab</name>
    <name type="synonym">Neptunus trituberculatus</name>
    <dbReference type="NCBI Taxonomy" id="210409"/>
    <lineage>
        <taxon>Eukaryota</taxon>
        <taxon>Metazoa</taxon>
        <taxon>Ecdysozoa</taxon>
        <taxon>Arthropoda</taxon>
        <taxon>Crustacea</taxon>
        <taxon>Multicrustacea</taxon>
        <taxon>Malacostraca</taxon>
        <taxon>Eumalacostraca</taxon>
        <taxon>Eucarida</taxon>
        <taxon>Decapoda</taxon>
        <taxon>Pleocyemata</taxon>
        <taxon>Brachyura</taxon>
        <taxon>Eubrachyura</taxon>
        <taxon>Portunoidea</taxon>
        <taxon>Portunidae</taxon>
        <taxon>Portuninae</taxon>
        <taxon>Portunus</taxon>
    </lineage>
</organism>
<sequence>MWCKNKIRVLLEKVEVRRAMGPDILSGWTMRECREQLVELICDAINNSNGREGTKGMEKSKYNLDIQRMRKD</sequence>
<name>A0A5B7J8B3_PORTR</name>
<protein>
    <submittedName>
        <fullName evidence="1">Uncharacterized protein</fullName>
    </submittedName>
</protein>
<proteinExistence type="predicted"/>
<dbReference type="AlphaFoldDB" id="A0A5B7J8B3"/>
<gene>
    <name evidence="1" type="ORF">E2C01_084654</name>
</gene>
<comment type="caution">
    <text evidence="1">The sequence shown here is derived from an EMBL/GenBank/DDBJ whole genome shotgun (WGS) entry which is preliminary data.</text>
</comment>
<keyword evidence="2" id="KW-1185">Reference proteome</keyword>
<accession>A0A5B7J8B3</accession>